<organism evidence="7 8">
    <name type="scientific">Alkaliphilus hydrothermalis</name>
    <dbReference type="NCBI Taxonomy" id="1482730"/>
    <lineage>
        <taxon>Bacteria</taxon>
        <taxon>Bacillati</taxon>
        <taxon>Bacillota</taxon>
        <taxon>Clostridia</taxon>
        <taxon>Peptostreptococcales</taxon>
        <taxon>Natronincolaceae</taxon>
        <taxon>Alkaliphilus</taxon>
    </lineage>
</organism>
<dbReference type="PIRSF" id="PIRSF038958">
    <property type="entry name" value="PG_synth_SpoVB"/>
    <property type="match status" value="1"/>
</dbReference>
<dbReference type="InterPro" id="IPR002797">
    <property type="entry name" value="Polysacc_synth"/>
</dbReference>
<feature type="transmembrane region" description="Helical" evidence="6">
    <location>
        <begin position="386"/>
        <end position="404"/>
    </location>
</feature>
<protein>
    <submittedName>
        <fullName evidence="7">Stage V sporulation protein B</fullName>
    </submittedName>
</protein>
<dbReference type="InterPro" id="IPR024923">
    <property type="entry name" value="PG_synth_SpoVB"/>
</dbReference>
<keyword evidence="2" id="KW-1003">Cell membrane</keyword>
<dbReference type="Proteomes" id="UP001314796">
    <property type="component" value="Unassembled WGS sequence"/>
</dbReference>
<feature type="transmembrane region" description="Helical" evidence="6">
    <location>
        <begin position="39"/>
        <end position="65"/>
    </location>
</feature>
<comment type="subcellular location">
    <subcellularLocation>
        <location evidence="1">Cell membrane</location>
        <topology evidence="1">Multi-pass membrane protein</topology>
    </subcellularLocation>
</comment>
<accession>A0ABS2NR30</accession>
<sequence>MKRNSFIYGSIILAFSSLIIRLISFSYDVFLSRVIGGEGIGIFHMIMPIFMIALTLTTSGIPTAISKITSREQSMGNHYMIIKNLKLSILLILGLCGMTSIILISQAKRINYFIFQDKDVVTSFFLLVPAIFLISITSAIRGFLYGLNKMAQAGMSEVVEHITRFIGVMLILSFFPPSDPWTAANIAIIGISIGEFFDLIYLIYLYKKQFRNTAFFLKKVSTRSMIHQIFSTASPLTILGIINLTSQFLISIILPKSLMVSGMSLLESTEAYGRIMGMTMPLIYLPYIFTSSLVINIIPSITSQLQKNSLRRIKKDIHLALSITLLIALPLSIVYVAFGNPLGTLLYEDSYVGTYIRIMGIATVFISLHHMLSGVLYGLGKEKYVAINHLIGMNVQLLSILYVRDPHYGLNAYFIGFILSSIVTCLLDWRLLLRTIDIHLAT</sequence>
<feature type="transmembrane region" description="Helical" evidence="6">
    <location>
        <begin position="181"/>
        <end position="204"/>
    </location>
</feature>
<evidence type="ECO:0000256" key="6">
    <source>
        <dbReference type="SAM" id="Phobius"/>
    </source>
</evidence>
<reference evidence="7 8" key="1">
    <citation type="submission" date="2021-01" db="EMBL/GenBank/DDBJ databases">
        <title>Genomic Encyclopedia of Type Strains, Phase IV (KMG-IV): sequencing the most valuable type-strain genomes for metagenomic binning, comparative biology and taxonomic classification.</title>
        <authorList>
            <person name="Goeker M."/>
        </authorList>
    </citation>
    <scope>NUCLEOTIDE SEQUENCE [LARGE SCALE GENOMIC DNA]</scope>
    <source>
        <strain evidence="7 8">DSM 25890</strain>
    </source>
</reference>
<dbReference type="Pfam" id="PF01943">
    <property type="entry name" value="Polysacc_synt"/>
    <property type="match status" value="1"/>
</dbReference>
<dbReference type="InterPro" id="IPR002528">
    <property type="entry name" value="MATE_fam"/>
</dbReference>
<dbReference type="PANTHER" id="PTHR30250">
    <property type="entry name" value="PST FAMILY PREDICTED COLANIC ACID TRANSPORTER"/>
    <property type="match status" value="1"/>
</dbReference>
<dbReference type="InterPro" id="IPR050833">
    <property type="entry name" value="Poly_Biosynth_Transport"/>
</dbReference>
<feature type="transmembrane region" description="Helical" evidence="6">
    <location>
        <begin position="410"/>
        <end position="429"/>
    </location>
</feature>
<feature type="transmembrane region" description="Helical" evidence="6">
    <location>
        <begin position="225"/>
        <end position="255"/>
    </location>
</feature>
<dbReference type="Pfam" id="PF01554">
    <property type="entry name" value="MatE"/>
    <property type="match status" value="1"/>
</dbReference>
<keyword evidence="3 6" id="KW-0812">Transmembrane</keyword>
<feature type="transmembrane region" description="Helical" evidence="6">
    <location>
        <begin position="124"/>
        <end position="146"/>
    </location>
</feature>
<keyword evidence="4 6" id="KW-1133">Transmembrane helix</keyword>
<evidence type="ECO:0000313" key="7">
    <source>
        <dbReference type="EMBL" id="MBM7615409.1"/>
    </source>
</evidence>
<evidence type="ECO:0000256" key="3">
    <source>
        <dbReference type="ARBA" id="ARBA00022692"/>
    </source>
</evidence>
<evidence type="ECO:0000256" key="1">
    <source>
        <dbReference type="ARBA" id="ARBA00004651"/>
    </source>
</evidence>
<evidence type="ECO:0000313" key="8">
    <source>
        <dbReference type="Proteomes" id="UP001314796"/>
    </source>
</evidence>
<comment type="caution">
    <text evidence="7">The sequence shown here is derived from an EMBL/GenBank/DDBJ whole genome shotgun (WGS) entry which is preliminary data.</text>
</comment>
<dbReference type="RefSeq" id="WP_204402578.1">
    <property type="nucleotide sequence ID" value="NZ_JAFBEE010000012.1"/>
</dbReference>
<proteinExistence type="predicted"/>
<evidence type="ECO:0000256" key="4">
    <source>
        <dbReference type="ARBA" id="ARBA00022989"/>
    </source>
</evidence>
<keyword evidence="5 6" id="KW-0472">Membrane</keyword>
<keyword evidence="8" id="KW-1185">Reference proteome</keyword>
<feature type="transmembrane region" description="Helical" evidence="6">
    <location>
        <begin position="158"/>
        <end position="175"/>
    </location>
</feature>
<name>A0ABS2NR30_9FIRM</name>
<dbReference type="EMBL" id="JAFBEE010000012">
    <property type="protein sequence ID" value="MBM7615409.1"/>
    <property type="molecule type" value="Genomic_DNA"/>
</dbReference>
<feature type="transmembrane region" description="Helical" evidence="6">
    <location>
        <begin position="319"/>
        <end position="338"/>
    </location>
</feature>
<feature type="transmembrane region" description="Helical" evidence="6">
    <location>
        <begin position="85"/>
        <end position="104"/>
    </location>
</feature>
<feature type="transmembrane region" description="Helical" evidence="6">
    <location>
        <begin position="7"/>
        <end position="27"/>
    </location>
</feature>
<dbReference type="CDD" id="cd13124">
    <property type="entry name" value="MATE_SpoVB_like"/>
    <property type="match status" value="1"/>
</dbReference>
<feature type="transmembrane region" description="Helical" evidence="6">
    <location>
        <begin position="358"/>
        <end position="379"/>
    </location>
</feature>
<evidence type="ECO:0000256" key="2">
    <source>
        <dbReference type="ARBA" id="ARBA00022475"/>
    </source>
</evidence>
<evidence type="ECO:0000256" key="5">
    <source>
        <dbReference type="ARBA" id="ARBA00023136"/>
    </source>
</evidence>
<gene>
    <name evidence="7" type="ORF">JOC73_001979</name>
</gene>
<dbReference type="PANTHER" id="PTHR30250:SF21">
    <property type="entry name" value="LIPID II FLIPPASE MURJ"/>
    <property type="match status" value="1"/>
</dbReference>
<feature type="transmembrane region" description="Helical" evidence="6">
    <location>
        <begin position="275"/>
        <end position="298"/>
    </location>
</feature>